<keyword evidence="1" id="KW-0812">Transmembrane</keyword>
<keyword evidence="1" id="KW-1133">Transmembrane helix</keyword>
<dbReference type="RefSeq" id="WP_260978462.1">
    <property type="nucleotide sequence ID" value="NZ_JAODBU010000004.1"/>
</dbReference>
<dbReference type="Proteomes" id="UP001431199">
    <property type="component" value="Unassembled WGS sequence"/>
</dbReference>
<keyword evidence="1" id="KW-0472">Membrane</keyword>
<evidence type="ECO:0000256" key="1">
    <source>
        <dbReference type="SAM" id="Phobius"/>
    </source>
</evidence>
<name>A0ABT2LYM0_9FIRM</name>
<comment type="caution">
    <text evidence="2">The sequence shown here is derived from an EMBL/GenBank/DDBJ whole genome shotgun (WGS) entry which is preliminary data.</text>
</comment>
<accession>A0ABT2LYM0</accession>
<reference evidence="2" key="1">
    <citation type="submission" date="2022-09" db="EMBL/GenBank/DDBJ databases">
        <title>Eubacterium sp. LFL-14 isolated from human feces.</title>
        <authorList>
            <person name="Liu F."/>
        </authorList>
    </citation>
    <scope>NUCLEOTIDE SEQUENCE</scope>
    <source>
        <strain evidence="2">LFL-14</strain>
    </source>
</reference>
<sequence>MKQISIVIGLIVSVMIVSMTIMALEEKSSKETELNRAVATAVKQTVKASCGKNKEINSNDDMINFCMNNIAYNVSGTSDYEIEVMSVDYKEGMLDIIVTEKYTNVVGKEKNITIRKAAIYG</sequence>
<evidence type="ECO:0000313" key="2">
    <source>
        <dbReference type="EMBL" id="MCT7398379.1"/>
    </source>
</evidence>
<dbReference type="EMBL" id="JAODBU010000004">
    <property type="protein sequence ID" value="MCT7398379.1"/>
    <property type="molecule type" value="Genomic_DNA"/>
</dbReference>
<gene>
    <name evidence="2" type="ORF">N5B56_04645</name>
</gene>
<organism evidence="2 3">
    <name type="scientific">Eubacterium album</name>
    <dbReference type="NCBI Taxonomy" id="2978477"/>
    <lineage>
        <taxon>Bacteria</taxon>
        <taxon>Bacillati</taxon>
        <taxon>Bacillota</taxon>
        <taxon>Clostridia</taxon>
        <taxon>Eubacteriales</taxon>
        <taxon>Eubacteriaceae</taxon>
        <taxon>Eubacterium</taxon>
    </lineage>
</organism>
<keyword evidence="3" id="KW-1185">Reference proteome</keyword>
<protein>
    <submittedName>
        <fullName evidence="2">Uncharacterized protein</fullName>
    </submittedName>
</protein>
<proteinExistence type="predicted"/>
<evidence type="ECO:0000313" key="3">
    <source>
        <dbReference type="Proteomes" id="UP001431199"/>
    </source>
</evidence>
<feature type="transmembrane region" description="Helical" evidence="1">
    <location>
        <begin position="6"/>
        <end position="24"/>
    </location>
</feature>